<feature type="compositionally biased region" description="Polar residues" evidence="1">
    <location>
        <begin position="98"/>
        <end position="107"/>
    </location>
</feature>
<name>A0A2T3AS80_AMORE</name>
<dbReference type="Proteomes" id="UP000241818">
    <property type="component" value="Unassembled WGS sequence"/>
</dbReference>
<evidence type="ECO:0000313" key="4">
    <source>
        <dbReference type="Proteomes" id="UP000241818"/>
    </source>
</evidence>
<protein>
    <submittedName>
        <fullName evidence="3">Uncharacterized protein</fullName>
    </submittedName>
</protein>
<feature type="chain" id="PRO_5015768574" evidence="2">
    <location>
        <begin position="27"/>
        <end position="107"/>
    </location>
</feature>
<dbReference type="GeneID" id="36575169"/>
<keyword evidence="2" id="KW-0732">Signal</keyword>
<feature type="compositionally biased region" description="Pro residues" evidence="1">
    <location>
        <begin position="62"/>
        <end position="71"/>
    </location>
</feature>
<organism evidence="3 4">
    <name type="scientific">Amorphotheca resinae ATCC 22711</name>
    <dbReference type="NCBI Taxonomy" id="857342"/>
    <lineage>
        <taxon>Eukaryota</taxon>
        <taxon>Fungi</taxon>
        <taxon>Dikarya</taxon>
        <taxon>Ascomycota</taxon>
        <taxon>Pezizomycotina</taxon>
        <taxon>Leotiomycetes</taxon>
        <taxon>Helotiales</taxon>
        <taxon>Amorphothecaceae</taxon>
        <taxon>Amorphotheca</taxon>
    </lineage>
</organism>
<accession>A0A2T3AS80</accession>
<dbReference type="EMBL" id="KZ679017">
    <property type="protein sequence ID" value="PSS09230.1"/>
    <property type="molecule type" value="Genomic_DNA"/>
</dbReference>
<sequence>MSSPVQPSRSFFSSFPFLFLFPAALSLPSSPSTDSRIHRNSIHQWLCRVIHQLFGSASSPAPRSPPTPTPPRYSASKFGGSENRGRRRRDEEARRETINTYSNHLFL</sequence>
<evidence type="ECO:0000256" key="1">
    <source>
        <dbReference type="SAM" id="MobiDB-lite"/>
    </source>
</evidence>
<dbReference type="InParanoid" id="A0A2T3AS80"/>
<feature type="region of interest" description="Disordered" evidence="1">
    <location>
        <begin position="57"/>
        <end position="107"/>
    </location>
</feature>
<reference evidence="3 4" key="1">
    <citation type="journal article" date="2018" name="New Phytol.">
        <title>Comparative genomics and transcriptomics depict ericoid mycorrhizal fungi as versatile saprotrophs and plant mutualists.</title>
        <authorList>
            <person name="Martino E."/>
            <person name="Morin E."/>
            <person name="Grelet G.A."/>
            <person name="Kuo A."/>
            <person name="Kohler A."/>
            <person name="Daghino S."/>
            <person name="Barry K.W."/>
            <person name="Cichocki N."/>
            <person name="Clum A."/>
            <person name="Dockter R.B."/>
            <person name="Hainaut M."/>
            <person name="Kuo R.C."/>
            <person name="LaButti K."/>
            <person name="Lindahl B.D."/>
            <person name="Lindquist E.A."/>
            <person name="Lipzen A."/>
            <person name="Khouja H.R."/>
            <person name="Magnuson J."/>
            <person name="Murat C."/>
            <person name="Ohm R.A."/>
            <person name="Singer S.W."/>
            <person name="Spatafora J.W."/>
            <person name="Wang M."/>
            <person name="Veneault-Fourrey C."/>
            <person name="Henrissat B."/>
            <person name="Grigoriev I.V."/>
            <person name="Martin F.M."/>
            <person name="Perotto S."/>
        </authorList>
    </citation>
    <scope>NUCLEOTIDE SEQUENCE [LARGE SCALE GENOMIC DNA]</scope>
    <source>
        <strain evidence="3 4">ATCC 22711</strain>
    </source>
</reference>
<feature type="signal peptide" evidence="2">
    <location>
        <begin position="1"/>
        <end position="26"/>
    </location>
</feature>
<feature type="compositionally biased region" description="Basic and acidic residues" evidence="1">
    <location>
        <begin position="88"/>
        <end position="97"/>
    </location>
</feature>
<evidence type="ECO:0000256" key="2">
    <source>
        <dbReference type="SAM" id="SignalP"/>
    </source>
</evidence>
<dbReference type="AlphaFoldDB" id="A0A2T3AS80"/>
<proteinExistence type="predicted"/>
<gene>
    <name evidence="3" type="ORF">M430DRAFT_37252</name>
</gene>
<keyword evidence="4" id="KW-1185">Reference proteome</keyword>
<dbReference type="RefSeq" id="XP_024717528.1">
    <property type="nucleotide sequence ID" value="XM_024867088.1"/>
</dbReference>
<evidence type="ECO:0000313" key="3">
    <source>
        <dbReference type="EMBL" id="PSS09230.1"/>
    </source>
</evidence>